<dbReference type="InterPro" id="IPR035899">
    <property type="entry name" value="DBL_dom_sf"/>
</dbReference>
<evidence type="ECO:0000256" key="3">
    <source>
        <dbReference type="ARBA" id="ARBA00022833"/>
    </source>
</evidence>
<dbReference type="Pfam" id="PF00130">
    <property type="entry name" value="C1_1"/>
    <property type="match status" value="1"/>
</dbReference>
<dbReference type="InterPro" id="IPR036872">
    <property type="entry name" value="CH_dom_sf"/>
</dbReference>
<dbReference type="PANTHER" id="PTHR45818:SF3">
    <property type="entry name" value="PROTEIN VAV"/>
    <property type="match status" value="1"/>
</dbReference>
<dbReference type="PRINTS" id="PR00401">
    <property type="entry name" value="SH2DOMAIN"/>
</dbReference>
<keyword evidence="2" id="KW-0479">Metal-binding</keyword>
<evidence type="ECO:0000256" key="5">
    <source>
        <dbReference type="PROSITE-ProRule" id="PRU00191"/>
    </source>
</evidence>
<dbReference type="InterPro" id="IPR000980">
    <property type="entry name" value="SH2"/>
</dbReference>
<comment type="caution">
    <text evidence="10">The sequence shown here is derived from an EMBL/GenBank/DDBJ whole genome shotgun (WGS) entry which is preliminary data.</text>
</comment>
<gene>
    <name evidence="10" type="ORF">DGYR_LOCUS4711</name>
</gene>
<dbReference type="SUPFAM" id="SSF50729">
    <property type="entry name" value="PH domain-like"/>
    <property type="match status" value="1"/>
</dbReference>
<dbReference type="GO" id="GO:0005737">
    <property type="term" value="C:cytoplasm"/>
    <property type="evidence" value="ECO:0007669"/>
    <property type="project" value="TreeGrafter"/>
</dbReference>
<evidence type="ECO:0000256" key="4">
    <source>
        <dbReference type="ARBA" id="ARBA00022999"/>
    </source>
</evidence>
<dbReference type="SMART" id="SM00033">
    <property type="entry name" value="CH"/>
    <property type="match status" value="1"/>
</dbReference>
<sequence length="663" mass="77564">MAANDWKKYVRWFTVCKLISKDHPINLPNSTLEEFINLLKDGVILCNLCNVLKPDILPLTHFSYRPNNSKFLSTRNINAFRETCSYFGLESKDIFEITDFFKVNGFPILRTLYKLSESKFSKDWDPYGYSLPEDENGSSPSRPGAIYINLSVSNSNREEEEDSIYQKLLGKTNLNSTDSTDGINYALNELLETEEIYLNKSLLPIKTFFMIPLKGKICESDHKIIFNGIDRLISFHKVFLQQLQEVINSKNNIGQIFLNNRVNFSMYGDYCANIPVIEDTLMKFSKANLQLFFDCEKNMSDSIDYCFSTMELLKVPMMRLTKYPLILSNLYLSDNYSPKEKGTIKKAQYAIEDILKYTNEMLRDTEMLINTSQIQKEVEGLLPSSQNLTDFGHFLLDGEFMIDDKRRYILLFDDVLFVLKKKQNNGNQYKVKRQYYLRDYKYSLLDNSKSKKWQYGIKLSSVDNPTEKLIINARDNTAFESLESSVKTLFEKFDHYFVKNHNFSLKTFQTKTPVFCNFCTYTLKGIIRQGYQCSNCFIKSHFECLNQGDKYDCIFNETKLGHTEDLTNMPWYAGFMTKEEAKNILTASVQGKFLVRETRLNNQSFFTITVRVKHNPKHVRIEKRANCVYVYKDFMFPSIVELVQYYSENVIFENMTLKYPYKA</sequence>
<dbReference type="CDD" id="cd00160">
    <property type="entry name" value="RhoGEF"/>
    <property type="match status" value="1"/>
</dbReference>
<evidence type="ECO:0000259" key="7">
    <source>
        <dbReference type="PROSITE" id="PS50010"/>
    </source>
</evidence>
<dbReference type="SUPFAM" id="SSF55550">
    <property type="entry name" value="SH2 domain"/>
    <property type="match status" value="1"/>
</dbReference>
<evidence type="ECO:0000259" key="6">
    <source>
        <dbReference type="PROSITE" id="PS50001"/>
    </source>
</evidence>
<organism evidence="10 11">
    <name type="scientific">Dimorphilus gyrociliatus</name>
    <dbReference type="NCBI Taxonomy" id="2664684"/>
    <lineage>
        <taxon>Eukaryota</taxon>
        <taxon>Metazoa</taxon>
        <taxon>Spiralia</taxon>
        <taxon>Lophotrochozoa</taxon>
        <taxon>Annelida</taxon>
        <taxon>Polychaeta</taxon>
        <taxon>Polychaeta incertae sedis</taxon>
        <taxon>Dinophilidae</taxon>
        <taxon>Dimorphilus</taxon>
    </lineage>
</organism>
<dbReference type="Pfam" id="PF00017">
    <property type="entry name" value="SH2"/>
    <property type="match status" value="1"/>
</dbReference>
<dbReference type="GO" id="GO:0046872">
    <property type="term" value="F:metal ion binding"/>
    <property type="evidence" value="ECO:0007669"/>
    <property type="project" value="UniProtKB-KW"/>
</dbReference>
<protein>
    <submittedName>
        <fullName evidence="10">DgyrCDS4973</fullName>
    </submittedName>
</protein>
<dbReference type="Gene3D" id="3.30.505.10">
    <property type="entry name" value="SH2 domain"/>
    <property type="match status" value="1"/>
</dbReference>
<evidence type="ECO:0000259" key="8">
    <source>
        <dbReference type="PROSITE" id="PS50021"/>
    </source>
</evidence>
<dbReference type="InterPro" id="IPR036860">
    <property type="entry name" value="SH2_dom_sf"/>
</dbReference>
<dbReference type="PANTHER" id="PTHR45818">
    <property type="entry name" value="PROTEIN VAV"/>
    <property type="match status" value="1"/>
</dbReference>
<feature type="domain" description="Phorbol-ester/DAG-type" evidence="9">
    <location>
        <begin position="500"/>
        <end position="553"/>
    </location>
</feature>
<keyword evidence="11" id="KW-1185">Reference proteome</keyword>
<dbReference type="Gene3D" id="1.20.900.10">
    <property type="entry name" value="Dbl homology (DH) domain"/>
    <property type="match status" value="1"/>
</dbReference>
<dbReference type="Gene3D" id="2.30.29.30">
    <property type="entry name" value="Pleckstrin-homology domain (PH domain)/Phosphotyrosine-binding domain (PTB)"/>
    <property type="match status" value="1"/>
</dbReference>
<dbReference type="SUPFAM" id="SSF47576">
    <property type="entry name" value="Calponin-homology domain, CH-domain"/>
    <property type="match status" value="1"/>
</dbReference>
<dbReference type="GO" id="GO:0016477">
    <property type="term" value="P:cell migration"/>
    <property type="evidence" value="ECO:0007669"/>
    <property type="project" value="TreeGrafter"/>
</dbReference>
<keyword evidence="1" id="KW-0597">Phosphoprotein</keyword>
<evidence type="ECO:0000259" key="9">
    <source>
        <dbReference type="PROSITE" id="PS50081"/>
    </source>
</evidence>
<dbReference type="GO" id="GO:0007166">
    <property type="term" value="P:cell surface receptor signaling pathway"/>
    <property type="evidence" value="ECO:0007669"/>
    <property type="project" value="UniProtKB-ARBA"/>
</dbReference>
<dbReference type="Pfam" id="PF00307">
    <property type="entry name" value="CH"/>
    <property type="match status" value="1"/>
</dbReference>
<dbReference type="SMART" id="SM00109">
    <property type="entry name" value="C1"/>
    <property type="match status" value="1"/>
</dbReference>
<evidence type="ECO:0000313" key="10">
    <source>
        <dbReference type="EMBL" id="CAD5116040.1"/>
    </source>
</evidence>
<dbReference type="GO" id="GO:0005085">
    <property type="term" value="F:guanyl-nucleotide exchange factor activity"/>
    <property type="evidence" value="ECO:0007669"/>
    <property type="project" value="InterPro"/>
</dbReference>
<dbReference type="Pfam" id="PF00621">
    <property type="entry name" value="RhoGEF"/>
    <property type="match status" value="1"/>
</dbReference>
<dbReference type="InterPro" id="IPR011993">
    <property type="entry name" value="PH-like_dom_sf"/>
</dbReference>
<evidence type="ECO:0000256" key="1">
    <source>
        <dbReference type="ARBA" id="ARBA00022553"/>
    </source>
</evidence>
<dbReference type="AlphaFoldDB" id="A0A7I8VN87"/>
<dbReference type="SUPFAM" id="SSF57889">
    <property type="entry name" value="Cysteine-rich domain"/>
    <property type="match status" value="1"/>
</dbReference>
<dbReference type="OrthoDB" id="5340910at2759"/>
<dbReference type="PROSITE" id="PS50081">
    <property type="entry name" value="ZF_DAG_PE_2"/>
    <property type="match status" value="1"/>
</dbReference>
<dbReference type="InterPro" id="IPR001715">
    <property type="entry name" value="CH_dom"/>
</dbReference>
<dbReference type="SMART" id="SM00325">
    <property type="entry name" value="RhoGEF"/>
    <property type="match status" value="1"/>
</dbReference>
<keyword evidence="3" id="KW-0862">Zinc</keyword>
<evidence type="ECO:0000256" key="2">
    <source>
        <dbReference type="ARBA" id="ARBA00022723"/>
    </source>
</evidence>
<keyword evidence="4 5" id="KW-0727">SH2 domain</keyword>
<dbReference type="SMART" id="SM00252">
    <property type="entry name" value="SH2"/>
    <property type="match status" value="1"/>
</dbReference>
<dbReference type="EMBL" id="CAJFCJ010000006">
    <property type="protein sequence ID" value="CAD5116040.1"/>
    <property type="molecule type" value="Genomic_DNA"/>
</dbReference>
<feature type="domain" description="SH2" evidence="6">
    <location>
        <begin position="571"/>
        <end position="661"/>
    </location>
</feature>
<reference evidence="10 11" key="1">
    <citation type="submission" date="2020-08" db="EMBL/GenBank/DDBJ databases">
        <authorList>
            <person name="Hejnol A."/>
        </authorList>
    </citation>
    <scope>NUCLEOTIDE SEQUENCE [LARGE SCALE GENOMIC DNA]</scope>
</reference>
<dbReference type="InterPro" id="IPR000219">
    <property type="entry name" value="DH_dom"/>
</dbReference>
<evidence type="ECO:0000313" key="11">
    <source>
        <dbReference type="Proteomes" id="UP000549394"/>
    </source>
</evidence>
<dbReference type="InterPro" id="IPR002219">
    <property type="entry name" value="PKC_DAG/PE"/>
</dbReference>
<feature type="domain" description="DH" evidence="7">
    <location>
        <begin position="182"/>
        <end position="361"/>
    </location>
</feature>
<dbReference type="InterPro" id="IPR003096">
    <property type="entry name" value="SM22_calponin"/>
</dbReference>
<accession>A0A7I8VN87</accession>
<name>A0A7I8VN87_9ANNE</name>
<dbReference type="PRINTS" id="PR00888">
    <property type="entry name" value="SM22CALPONIN"/>
</dbReference>
<dbReference type="Gene3D" id="1.10.418.10">
    <property type="entry name" value="Calponin-like domain"/>
    <property type="match status" value="1"/>
</dbReference>
<proteinExistence type="predicted"/>
<dbReference type="PROSITE" id="PS50001">
    <property type="entry name" value="SH2"/>
    <property type="match status" value="1"/>
</dbReference>
<dbReference type="InterPro" id="IPR046349">
    <property type="entry name" value="C1-like_sf"/>
</dbReference>
<dbReference type="Gene3D" id="3.30.60.20">
    <property type="match status" value="1"/>
</dbReference>
<dbReference type="PROSITE" id="PS50010">
    <property type="entry name" value="DH_2"/>
    <property type="match status" value="1"/>
</dbReference>
<dbReference type="Proteomes" id="UP000549394">
    <property type="component" value="Unassembled WGS sequence"/>
</dbReference>
<dbReference type="PROSITE" id="PS50021">
    <property type="entry name" value="CH"/>
    <property type="match status" value="1"/>
</dbReference>
<feature type="domain" description="Calponin-homology (CH)" evidence="8">
    <location>
        <begin position="3"/>
        <end position="120"/>
    </location>
</feature>
<dbReference type="SUPFAM" id="SSF48065">
    <property type="entry name" value="DBL homology domain (DH-domain)"/>
    <property type="match status" value="1"/>
</dbReference>